<dbReference type="AlphaFoldDB" id="A0A1J6I9L4"/>
<dbReference type="EMBL" id="MJEQ01037189">
    <property type="protein sequence ID" value="OIT01234.1"/>
    <property type="molecule type" value="Genomic_DNA"/>
</dbReference>
<feature type="non-terminal residue" evidence="1">
    <location>
        <position position="169"/>
    </location>
</feature>
<dbReference type="STRING" id="49451.A0A1J6I9L4"/>
<gene>
    <name evidence="1" type="ORF">A4A49_59999</name>
</gene>
<reference evidence="1" key="1">
    <citation type="submission" date="2016-11" db="EMBL/GenBank/DDBJ databases">
        <title>The genome of Nicotiana attenuata.</title>
        <authorList>
            <person name="Xu S."/>
            <person name="Brockmoeller T."/>
            <person name="Gaquerel E."/>
            <person name="Navarro A."/>
            <person name="Kuhl H."/>
            <person name="Gase K."/>
            <person name="Ling Z."/>
            <person name="Zhou W."/>
            <person name="Kreitzer C."/>
            <person name="Stanke M."/>
            <person name="Tang H."/>
            <person name="Lyons E."/>
            <person name="Pandey P."/>
            <person name="Pandey S.P."/>
            <person name="Timmermann B."/>
            <person name="Baldwin I.T."/>
        </authorList>
    </citation>
    <scope>NUCLEOTIDE SEQUENCE [LARGE SCALE GENOMIC DNA]</scope>
    <source>
        <strain evidence="1">UT</strain>
    </source>
</reference>
<evidence type="ECO:0000313" key="2">
    <source>
        <dbReference type="Proteomes" id="UP000187609"/>
    </source>
</evidence>
<organism evidence="1 2">
    <name type="scientific">Nicotiana attenuata</name>
    <name type="common">Coyote tobacco</name>
    <dbReference type="NCBI Taxonomy" id="49451"/>
    <lineage>
        <taxon>Eukaryota</taxon>
        <taxon>Viridiplantae</taxon>
        <taxon>Streptophyta</taxon>
        <taxon>Embryophyta</taxon>
        <taxon>Tracheophyta</taxon>
        <taxon>Spermatophyta</taxon>
        <taxon>Magnoliopsida</taxon>
        <taxon>eudicotyledons</taxon>
        <taxon>Gunneridae</taxon>
        <taxon>Pentapetalae</taxon>
        <taxon>asterids</taxon>
        <taxon>lamiids</taxon>
        <taxon>Solanales</taxon>
        <taxon>Solanaceae</taxon>
        <taxon>Nicotianoideae</taxon>
        <taxon>Nicotianeae</taxon>
        <taxon>Nicotiana</taxon>
    </lineage>
</organism>
<comment type="caution">
    <text evidence="1">The sequence shown here is derived from an EMBL/GenBank/DDBJ whole genome shotgun (WGS) entry which is preliminary data.</text>
</comment>
<keyword evidence="2" id="KW-1185">Reference proteome</keyword>
<sequence length="169" mass="20091">GEAQEMVAKDPIGFQHEFGEIYSCWMVEDKSLVNFFVIEPFDYFDPYLQVYDMVFPKDIAKFESLHKIIQGDDVPLINKSKYSMYNYFIRFLGLSRTPKVFLEVMNYTLISYVGDFIIFVDDDILMHIKLLTIISKFNCKHNLLPFEIKYDIDDYVFQLGGKRHEIYEK</sequence>
<protein>
    <submittedName>
        <fullName evidence="1">Uncharacterized protein</fullName>
    </submittedName>
</protein>
<dbReference type="Gramene" id="OIT01234">
    <property type="protein sequence ID" value="OIT01234"/>
    <property type="gene ID" value="A4A49_59999"/>
</dbReference>
<feature type="non-terminal residue" evidence="1">
    <location>
        <position position="1"/>
    </location>
</feature>
<accession>A0A1J6I9L4</accession>
<name>A0A1J6I9L4_NICAT</name>
<proteinExistence type="predicted"/>
<dbReference type="Proteomes" id="UP000187609">
    <property type="component" value="Unassembled WGS sequence"/>
</dbReference>
<evidence type="ECO:0000313" key="1">
    <source>
        <dbReference type="EMBL" id="OIT01234.1"/>
    </source>
</evidence>